<dbReference type="GO" id="GO:0019899">
    <property type="term" value="F:enzyme binding"/>
    <property type="evidence" value="ECO:0007669"/>
    <property type="project" value="UniProtKB-ARBA"/>
</dbReference>
<evidence type="ECO:0000259" key="7">
    <source>
        <dbReference type="PROSITE" id="PS50158"/>
    </source>
</evidence>
<dbReference type="GO" id="GO:0016779">
    <property type="term" value="F:nucleotidyltransferase activity"/>
    <property type="evidence" value="ECO:0007669"/>
    <property type="project" value="UniProtKB-KW"/>
</dbReference>
<keyword evidence="5" id="KW-0862">Zinc</keyword>
<feature type="domain" description="CCHC-type" evidence="7">
    <location>
        <begin position="115"/>
        <end position="130"/>
    </location>
</feature>
<accession>A0ABD2JVN0</accession>
<evidence type="ECO:0000256" key="4">
    <source>
        <dbReference type="ARBA" id="ARBA00022759"/>
    </source>
</evidence>
<dbReference type="Proteomes" id="UP001620626">
    <property type="component" value="Unassembled WGS sequence"/>
</dbReference>
<dbReference type="SMART" id="SM00343">
    <property type="entry name" value="ZnF_C2HC"/>
    <property type="match status" value="2"/>
</dbReference>
<dbReference type="InterPro" id="IPR036875">
    <property type="entry name" value="Znf_CCHC_sf"/>
</dbReference>
<keyword evidence="2" id="KW-0548">Nucleotidyltransferase</keyword>
<name>A0ABD2JVN0_9BILA</name>
<dbReference type="InterPro" id="IPR021109">
    <property type="entry name" value="Peptidase_aspartic_dom_sf"/>
</dbReference>
<dbReference type="AlphaFoldDB" id="A0ABD2JVN0"/>
<dbReference type="PANTHER" id="PTHR37984">
    <property type="entry name" value="PROTEIN CBG26694"/>
    <property type="match status" value="1"/>
</dbReference>
<keyword evidence="9" id="KW-1185">Reference proteome</keyword>
<sequence>MHDFDHCIARRINRSVAKMSSAPGRQSNERSVNLTARARRRVPQIPNPKGKRTLPQLKSLQHQCHPSQTAANQRQAEVQTKATAKPKRPKFPAPCYSCGGKSHWQKDCWYKNSTCKKCGRNGHIAKACKNDTQIRRVRAVATDSVNDTHIHTVSIKPKCMAIEGSSNKWWKVTIQINRMDHPMNVDTAAQITVITADSWQKLGKPTPGKTVITVRSCNEKAFPIEGKFKCQVSYNAMKPISSQINDEKSLILALQTNYANIFGPELGHCTKFRAHLILKKEETRSTARLGLFLMEHRMKSIPKLSSSGIWRNQID</sequence>
<dbReference type="InterPro" id="IPR050951">
    <property type="entry name" value="Retrovirus_Pol_polyprotein"/>
</dbReference>
<gene>
    <name evidence="8" type="ORF">niasHT_029964</name>
</gene>
<keyword evidence="5" id="KW-0863">Zinc-finger</keyword>
<dbReference type="GO" id="GO:0008270">
    <property type="term" value="F:zinc ion binding"/>
    <property type="evidence" value="ECO:0007669"/>
    <property type="project" value="UniProtKB-KW"/>
</dbReference>
<evidence type="ECO:0000256" key="6">
    <source>
        <dbReference type="SAM" id="MobiDB-lite"/>
    </source>
</evidence>
<feature type="region of interest" description="Disordered" evidence="6">
    <location>
        <begin position="17"/>
        <end position="55"/>
    </location>
</feature>
<organism evidence="8 9">
    <name type="scientific">Heterodera trifolii</name>
    <dbReference type="NCBI Taxonomy" id="157864"/>
    <lineage>
        <taxon>Eukaryota</taxon>
        <taxon>Metazoa</taxon>
        <taxon>Ecdysozoa</taxon>
        <taxon>Nematoda</taxon>
        <taxon>Chromadorea</taxon>
        <taxon>Rhabditida</taxon>
        <taxon>Tylenchina</taxon>
        <taxon>Tylenchomorpha</taxon>
        <taxon>Tylenchoidea</taxon>
        <taxon>Heteroderidae</taxon>
        <taxon>Heteroderinae</taxon>
        <taxon>Heterodera</taxon>
    </lineage>
</organism>
<keyword evidence="5" id="KW-0479">Metal-binding</keyword>
<proteinExistence type="predicted"/>
<dbReference type="InterPro" id="IPR001878">
    <property type="entry name" value="Znf_CCHC"/>
</dbReference>
<evidence type="ECO:0000256" key="2">
    <source>
        <dbReference type="ARBA" id="ARBA00022695"/>
    </source>
</evidence>
<dbReference type="Pfam" id="PF00098">
    <property type="entry name" value="zf-CCHC"/>
    <property type="match status" value="1"/>
</dbReference>
<keyword evidence="4" id="KW-0378">Hydrolase</keyword>
<dbReference type="GO" id="GO:0004519">
    <property type="term" value="F:endonuclease activity"/>
    <property type="evidence" value="ECO:0007669"/>
    <property type="project" value="UniProtKB-KW"/>
</dbReference>
<evidence type="ECO:0000256" key="1">
    <source>
        <dbReference type="ARBA" id="ARBA00022679"/>
    </source>
</evidence>
<dbReference type="SUPFAM" id="SSF50630">
    <property type="entry name" value="Acid proteases"/>
    <property type="match status" value="1"/>
</dbReference>
<feature type="compositionally biased region" description="Polar residues" evidence="6">
    <location>
        <begin position="23"/>
        <end position="34"/>
    </location>
</feature>
<evidence type="ECO:0000313" key="8">
    <source>
        <dbReference type="EMBL" id="KAL3094697.1"/>
    </source>
</evidence>
<dbReference type="PROSITE" id="PS50158">
    <property type="entry name" value="ZF_CCHC"/>
    <property type="match status" value="2"/>
</dbReference>
<dbReference type="PANTHER" id="PTHR37984:SF5">
    <property type="entry name" value="PROTEIN NYNRIN-LIKE"/>
    <property type="match status" value="1"/>
</dbReference>
<comment type="caution">
    <text evidence="8">The sequence shown here is derived from an EMBL/GenBank/DDBJ whole genome shotgun (WGS) entry which is preliminary data.</text>
</comment>
<dbReference type="Gene3D" id="2.40.70.10">
    <property type="entry name" value="Acid Proteases"/>
    <property type="match status" value="1"/>
</dbReference>
<reference evidence="8 9" key="1">
    <citation type="submission" date="2024-10" db="EMBL/GenBank/DDBJ databases">
        <authorList>
            <person name="Kim D."/>
        </authorList>
    </citation>
    <scope>NUCLEOTIDE SEQUENCE [LARGE SCALE GENOMIC DNA]</scope>
    <source>
        <strain evidence="8">BH-2024</strain>
    </source>
</reference>
<protein>
    <recommendedName>
        <fullName evidence="7">CCHC-type domain-containing protein</fullName>
    </recommendedName>
</protein>
<dbReference type="EMBL" id="JBICBT010000892">
    <property type="protein sequence ID" value="KAL3094697.1"/>
    <property type="molecule type" value="Genomic_DNA"/>
</dbReference>
<keyword evidence="1" id="KW-0808">Transferase</keyword>
<dbReference type="Gene3D" id="4.10.60.10">
    <property type="entry name" value="Zinc finger, CCHC-type"/>
    <property type="match status" value="1"/>
</dbReference>
<evidence type="ECO:0000313" key="9">
    <source>
        <dbReference type="Proteomes" id="UP001620626"/>
    </source>
</evidence>
<keyword evidence="4" id="KW-0255">Endonuclease</keyword>
<dbReference type="SUPFAM" id="SSF57756">
    <property type="entry name" value="Retrovirus zinc finger-like domains"/>
    <property type="match status" value="1"/>
</dbReference>
<evidence type="ECO:0000256" key="3">
    <source>
        <dbReference type="ARBA" id="ARBA00022722"/>
    </source>
</evidence>
<keyword evidence="3" id="KW-0540">Nuclease</keyword>
<feature type="domain" description="CCHC-type" evidence="7">
    <location>
        <begin position="95"/>
        <end position="108"/>
    </location>
</feature>
<evidence type="ECO:0000256" key="5">
    <source>
        <dbReference type="PROSITE-ProRule" id="PRU00047"/>
    </source>
</evidence>